<dbReference type="GO" id="GO:0006284">
    <property type="term" value="P:base-excision repair"/>
    <property type="evidence" value="ECO:0007669"/>
    <property type="project" value="UniProtKB-UniRule"/>
</dbReference>
<dbReference type="PROSITE" id="PS50250">
    <property type="entry name" value="PCI"/>
    <property type="match status" value="1"/>
</dbReference>
<dbReference type="EC" id="3.1.-.-" evidence="15"/>
<keyword evidence="9 15" id="KW-0269">Exonuclease</keyword>
<dbReference type="SUPFAM" id="SSF88723">
    <property type="entry name" value="PIN domain-like"/>
    <property type="match status" value="1"/>
</dbReference>
<evidence type="ECO:0000313" key="19">
    <source>
        <dbReference type="Proteomes" id="UP000242875"/>
    </source>
</evidence>
<comment type="subcellular location">
    <subcellularLocation>
        <location evidence="1 15">Mitochondrion</location>
    </subcellularLocation>
    <subcellularLocation>
        <location evidence="15">Nucleus</location>
        <location evidence="15">Nucleolus</location>
    </subcellularLocation>
    <subcellularLocation>
        <location evidence="15">Nucleus</location>
        <location evidence="15">Nucleoplasm</location>
    </subcellularLocation>
    <text evidence="15">Resides mostly in the nucleoli and relocalizes to the nucleoplasm upon DNA damage.</text>
</comment>
<dbReference type="InterPro" id="IPR011021">
    <property type="entry name" value="Arrestin-like_N"/>
</dbReference>
<keyword evidence="3 15" id="KW-0235">DNA replication</keyword>
<dbReference type="InterPro" id="IPR029060">
    <property type="entry name" value="PIN-like_dom_sf"/>
</dbReference>
<evidence type="ECO:0000256" key="14">
    <source>
        <dbReference type="ARBA" id="ARBA00034726"/>
    </source>
</evidence>
<dbReference type="PANTHER" id="PTHR11081:SF9">
    <property type="entry name" value="FLAP ENDONUCLEASE 1"/>
    <property type="match status" value="1"/>
</dbReference>
<evidence type="ECO:0000256" key="6">
    <source>
        <dbReference type="ARBA" id="ARBA00022759"/>
    </source>
</evidence>
<dbReference type="PRINTS" id="PR00853">
    <property type="entry name" value="XPGRADSUPER"/>
</dbReference>
<dbReference type="HAMAP" id="MF_00614">
    <property type="entry name" value="Fen"/>
    <property type="match status" value="1"/>
</dbReference>
<evidence type="ECO:0000256" key="7">
    <source>
        <dbReference type="ARBA" id="ARBA00022763"/>
    </source>
</evidence>
<dbReference type="Gene3D" id="1.10.150.20">
    <property type="entry name" value="5' to 3' exonuclease, C-terminal subdomain"/>
    <property type="match status" value="1"/>
</dbReference>
<keyword evidence="2 15" id="KW-0597">Phosphoprotein</keyword>
<comment type="cofactor">
    <cofactor evidence="15">
        <name>Mg(2+)</name>
        <dbReference type="ChEBI" id="CHEBI:18420"/>
    </cofactor>
    <text evidence="15">Binds 2 magnesium ions per subunit. They probably participate in the reaction catalyzed by the enzyme. May bind an additional third magnesium ion after substrate binding.</text>
</comment>
<keyword evidence="10 15" id="KW-0460">Magnesium</keyword>
<evidence type="ECO:0000256" key="9">
    <source>
        <dbReference type="ARBA" id="ARBA00022839"/>
    </source>
</evidence>
<dbReference type="InterPro" id="IPR006084">
    <property type="entry name" value="XPG/Rad2"/>
</dbReference>
<evidence type="ECO:0000259" key="17">
    <source>
        <dbReference type="PROSITE" id="PS50250"/>
    </source>
</evidence>
<dbReference type="GO" id="GO:0005739">
    <property type="term" value="C:mitochondrion"/>
    <property type="evidence" value="ECO:0007669"/>
    <property type="project" value="UniProtKB-SubCell"/>
</dbReference>
<keyword evidence="6 15" id="KW-0255">Endonuclease</keyword>
<keyword evidence="8 15" id="KW-0378">Hydrolase</keyword>
<dbReference type="InterPro" id="IPR019974">
    <property type="entry name" value="XPG_CS"/>
</dbReference>
<dbReference type="FunFam" id="1.10.150.20:FF:000009">
    <property type="entry name" value="Flap endonuclease 1"/>
    <property type="match status" value="1"/>
</dbReference>
<evidence type="ECO:0000256" key="3">
    <source>
        <dbReference type="ARBA" id="ARBA00022705"/>
    </source>
</evidence>
<dbReference type="PANTHER" id="PTHR11081">
    <property type="entry name" value="FLAP ENDONUCLEASE FAMILY MEMBER"/>
    <property type="match status" value="1"/>
</dbReference>
<dbReference type="CDD" id="cd09907">
    <property type="entry name" value="H3TH_FEN1-Euk"/>
    <property type="match status" value="1"/>
</dbReference>
<dbReference type="CDD" id="cd09867">
    <property type="entry name" value="PIN_FEN1"/>
    <property type="match status" value="1"/>
</dbReference>
<dbReference type="Pfam" id="PF01399">
    <property type="entry name" value="PCI"/>
    <property type="match status" value="1"/>
</dbReference>
<feature type="domain" description="PCI" evidence="17">
    <location>
        <begin position="363"/>
        <end position="525"/>
    </location>
</feature>
<keyword evidence="19" id="KW-1185">Reference proteome</keyword>
<dbReference type="Pfam" id="PF00867">
    <property type="entry name" value="XPG_I"/>
    <property type="match status" value="1"/>
</dbReference>
<dbReference type="InterPro" id="IPR006085">
    <property type="entry name" value="XPG_DNA_repair_N"/>
</dbReference>
<dbReference type="InterPro" id="IPR006086">
    <property type="entry name" value="XPG-I_dom"/>
</dbReference>
<keyword evidence="12 15" id="KW-0234">DNA repair</keyword>
<dbReference type="GO" id="GO:0003677">
    <property type="term" value="F:DNA binding"/>
    <property type="evidence" value="ECO:0007669"/>
    <property type="project" value="UniProtKB-UniRule"/>
</dbReference>
<dbReference type="InterPro" id="IPR014752">
    <property type="entry name" value="Arrestin-like_C"/>
</dbReference>
<protein>
    <recommendedName>
        <fullName evidence="15">Flap endonuclease 1</fullName>
        <shortName evidence="15">FEN-1</shortName>
        <ecNumber evidence="15">3.1.-.-</ecNumber>
    </recommendedName>
    <alternativeName>
        <fullName evidence="15">Flap structure-specific endonuclease 1</fullName>
    </alternativeName>
</protein>
<dbReference type="SMART" id="SM00484">
    <property type="entry name" value="XPGI"/>
    <property type="match status" value="1"/>
</dbReference>
<proteinExistence type="inferred from homology"/>
<comment type="caution">
    <text evidence="18">The sequence shown here is derived from an EMBL/GenBank/DDBJ whole genome shotgun (WGS) entry which is preliminary data.</text>
</comment>
<dbReference type="Pfam" id="PF00339">
    <property type="entry name" value="Arrestin_N"/>
    <property type="match status" value="1"/>
</dbReference>
<keyword evidence="7 15" id="KW-0227">DNA damage</keyword>
<dbReference type="Gene3D" id="2.60.40.640">
    <property type="match status" value="2"/>
</dbReference>
<keyword evidence="11 15" id="KW-0496">Mitochondrion</keyword>
<dbReference type="SUPFAM" id="SSF47807">
    <property type="entry name" value="5' to 3' exonuclease, C-terminal subdomain"/>
    <property type="match status" value="1"/>
</dbReference>
<dbReference type="InterPro" id="IPR008918">
    <property type="entry name" value="HhH2"/>
</dbReference>
<dbReference type="GO" id="GO:0043137">
    <property type="term" value="P:DNA replication, removal of RNA primer"/>
    <property type="evidence" value="ECO:0007669"/>
    <property type="project" value="UniProtKB-UniRule"/>
</dbReference>
<dbReference type="PROSITE" id="PS00841">
    <property type="entry name" value="XPG_1"/>
    <property type="match status" value="1"/>
</dbReference>
<sequence>MSWKLKRVNVTLGEPDEYLEPNSIVIGYVNFELVKPLCVQSIRVRFLGEEIARKGHAKNEGEIPHSIPRCAKYTIFDEESLIWGQDQFEGPFELDEGEHSIPFTVTMPAVNYPPTSSFDSFGSGTITYKLKAIFDLPGLPNWIETKSKKQTGVVKFRPAVCGPRSQPYVWDDRILQESSNVKEAVLLEARMPKSTFSPGEDLLLELQLKNQSTSSICGLRYELQRKSHLKFSIAHKEDTYMTTSIRSMTDRETMEFRLQPSQSTTVLVRLCIPDTDRVMQSPTFQSAFYTTLYQLGFQVGFRGTLSPITTWRSWSIPIFLGNVSQDRYAHFVNVYHYTQALHMPQGLPKPVISRCTGDNAMTDATMFCPPPYQASSTPMTPPRSERAKGLALVKLVQDALAAPGVFVFAELLAQPSIIEAQSDPQVQPHLTLLRIFSYGTFQAYKGNASQLPELTEPQATKLKQLSILTLASQQSTIPYQVLLNYLEIAKVRQLEDLIIDAMYQGLLKGKLDQQKHRLEVEYTIGRDLRPGQLDEMCNILQQWTATSQTTLATIDSKMASVNDAFARNLAEKENYAKEVERLKTAIKVTKSTMAANLDPEMLMADRNGVDRGGDEDLFEQYVEEDISRATKLKRGAKRHFASRSMGIHGLNKLIADNASNAIKSNEIKSYFGRKVAIDASMSIYQFMIAVRQQDGQMLTNEFGETTSHLMGMFYRTIRMVDNGIKPAYVFDGRPPTLKSGELAIRADRRREAKTKLEDVKETGTNEEIDRFSRRTVRVTKEHNDECKRLLKLMGIPYVEAPCEAEAQCAALAKAGKVYAAASEDMDTLTFASPILLRHLTFSEQRKMPIDEVHLDKALAGLDIDMDQFIDLSILLGCDYVENIKGVGPARAIQMIREYKCLEKIIPALPEKLREAVPADWKYAEARELFKNPEVANPDEIELKWEEPDMEGLVKFLVQEKGFNEERVRRAAEKLHKNVKTATQGRLDGFFTVLPSSPSKRKVDDKAKAADKKAKPNAKGAGRGKPRK</sequence>
<keyword evidence="5 15" id="KW-0479">Metal-binding</keyword>
<dbReference type="GO" id="GO:0005654">
    <property type="term" value="C:nucleoplasm"/>
    <property type="evidence" value="ECO:0007669"/>
    <property type="project" value="UniProtKB-SubCell"/>
</dbReference>
<evidence type="ECO:0000256" key="5">
    <source>
        <dbReference type="ARBA" id="ARBA00022723"/>
    </source>
</evidence>
<dbReference type="FunFam" id="3.40.50.1010:FF:000003">
    <property type="entry name" value="Flap endonuclease 1"/>
    <property type="match status" value="1"/>
</dbReference>
<feature type="compositionally biased region" description="Basic and acidic residues" evidence="16">
    <location>
        <begin position="1000"/>
        <end position="1013"/>
    </location>
</feature>
<name>A0A261XYB5_9FUNG</name>
<evidence type="ECO:0000256" key="11">
    <source>
        <dbReference type="ARBA" id="ARBA00023128"/>
    </source>
</evidence>
<evidence type="ECO:0000256" key="16">
    <source>
        <dbReference type="SAM" id="MobiDB-lite"/>
    </source>
</evidence>
<keyword evidence="13 15" id="KW-0539">Nucleus</keyword>
<gene>
    <name evidence="18" type="ORF">BZG36_04209</name>
</gene>
<dbReference type="OrthoDB" id="1937206at2759"/>
<dbReference type="GO" id="GO:0005730">
    <property type="term" value="C:nucleolus"/>
    <property type="evidence" value="ECO:0007669"/>
    <property type="project" value="UniProtKB-SubCell"/>
</dbReference>
<evidence type="ECO:0000256" key="2">
    <source>
        <dbReference type="ARBA" id="ARBA00022553"/>
    </source>
</evidence>
<evidence type="ECO:0000256" key="13">
    <source>
        <dbReference type="ARBA" id="ARBA00023242"/>
    </source>
</evidence>
<keyword evidence="4 15" id="KW-0540">Nuclease</keyword>
<organism evidence="18 19">
    <name type="scientific">Bifiguratus adelaidae</name>
    <dbReference type="NCBI Taxonomy" id="1938954"/>
    <lineage>
        <taxon>Eukaryota</taxon>
        <taxon>Fungi</taxon>
        <taxon>Fungi incertae sedis</taxon>
        <taxon>Mucoromycota</taxon>
        <taxon>Mucoromycotina</taxon>
        <taxon>Endogonomycetes</taxon>
        <taxon>Endogonales</taxon>
        <taxon>Endogonales incertae sedis</taxon>
        <taxon>Bifiguratus</taxon>
    </lineage>
</organism>
<evidence type="ECO:0000256" key="4">
    <source>
        <dbReference type="ARBA" id="ARBA00022722"/>
    </source>
</evidence>
<dbReference type="GO" id="GO:0000287">
    <property type="term" value="F:magnesium ion binding"/>
    <property type="evidence" value="ECO:0007669"/>
    <property type="project" value="UniProtKB-UniRule"/>
</dbReference>
<dbReference type="Pfam" id="PF22061">
    <property type="entry name" value="CSN7_HB_subdom"/>
    <property type="match status" value="1"/>
</dbReference>
<dbReference type="InterPro" id="IPR023426">
    <property type="entry name" value="Flap_endonuc"/>
</dbReference>
<dbReference type="EMBL" id="MVBO01000090">
    <property type="protein sequence ID" value="OZJ03350.1"/>
    <property type="molecule type" value="Genomic_DNA"/>
</dbReference>
<comment type="function">
    <text evidence="15">Structure-specific nuclease with 5'-flap endonuclease and 5'-3' exonuclease activities involved in DNA replication and repair. During DNA replication, cleaves the 5'-overhanging flap structure that is generated by displacement synthesis when DNA polymerase encounters the 5'-end of a downstream Okazaki fragment. It enters the flap from the 5'-end and then tracks to cleave the flap base, leaving a nick for ligation. Also involved in the long patch base excision repair (LP-BER) pathway, by cleaving within the apurinic/apyrimidinic (AP) site-terminated flap. Acts as a genome stabilization factor that prevents flaps from equilibrating into structures that lead to duplications and deletions. Also possesses 5'-3' exonuclease activity on nicked or gapped double-stranded DNA, and exhibits RNase H activity. Also involved in replication and repair of rDNA and in repairing mitochondrial DNA.</text>
</comment>
<dbReference type="Proteomes" id="UP000242875">
    <property type="component" value="Unassembled WGS sequence"/>
</dbReference>
<dbReference type="AlphaFoldDB" id="A0A261XYB5"/>
<accession>A0A261XYB5</accession>
<feature type="region of interest" description="Disordered" evidence="16">
    <location>
        <begin position="991"/>
        <end position="1027"/>
    </location>
</feature>
<dbReference type="InterPro" id="IPR036279">
    <property type="entry name" value="5-3_exonuclease_C_sf"/>
</dbReference>
<evidence type="ECO:0000256" key="10">
    <source>
        <dbReference type="ARBA" id="ARBA00022842"/>
    </source>
</evidence>
<dbReference type="SMART" id="SM00485">
    <property type="entry name" value="XPGN"/>
    <property type="match status" value="1"/>
</dbReference>
<dbReference type="GO" id="GO:0008409">
    <property type="term" value="F:5'-3' exonuclease activity"/>
    <property type="evidence" value="ECO:0007669"/>
    <property type="project" value="UniProtKB-UniRule"/>
</dbReference>
<dbReference type="PROSITE" id="PS00842">
    <property type="entry name" value="XPG_2"/>
    <property type="match status" value="1"/>
</dbReference>
<evidence type="ECO:0000256" key="15">
    <source>
        <dbReference type="HAMAP-Rule" id="MF_03140"/>
    </source>
</evidence>
<dbReference type="Gene3D" id="3.40.50.1010">
    <property type="entry name" value="5'-nuclease"/>
    <property type="match status" value="1"/>
</dbReference>
<evidence type="ECO:0000313" key="18">
    <source>
        <dbReference type="EMBL" id="OZJ03350.1"/>
    </source>
</evidence>
<reference evidence="18 19" key="1">
    <citation type="journal article" date="2017" name="Mycologia">
        <title>Bifiguratus adelaidae, gen. et sp. nov., a new member of Mucoromycotina in endophytic and soil-dwelling habitats.</title>
        <authorList>
            <person name="Torres-Cruz T.J."/>
            <person name="Billingsley Tobias T.L."/>
            <person name="Almatruk M."/>
            <person name="Hesse C."/>
            <person name="Kuske C.R."/>
            <person name="Desiro A."/>
            <person name="Benucci G.M."/>
            <person name="Bonito G."/>
            <person name="Stajich J.E."/>
            <person name="Dunlap C."/>
            <person name="Arnold A.E."/>
            <person name="Porras-Alfaro A."/>
        </authorList>
    </citation>
    <scope>NUCLEOTIDE SEQUENCE [LARGE SCALE GENOMIC DNA]</scope>
    <source>
        <strain evidence="18 19">AZ0501</strain>
    </source>
</reference>
<dbReference type="InterPro" id="IPR000717">
    <property type="entry name" value="PCI_dom"/>
</dbReference>
<evidence type="ECO:0000256" key="8">
    <source>
        <dbReference type="ARBA" id="ARBA00022801"/>
    </source>
</evidence>
<evidence type="ECO:0000256" key="1">
    <source>
        <dbReference type="ARBA" id="ARBA00004173"/>
    </source>
</evidence>
<dbReference type="SMART" id="SM00088">
    <property type="entry name" value="PINT"/>
    <property type="match status" value="1"/>
</dbReference>
<dbReference type="SMART" id="SM00279">
    <property type="entry name" value="HhH2"/>
    <property type="match status" value="1"/>
</dbReference>
<dbReference type="GO" id="GO:0017108">
    <property type="term" value="F:5'-flap endonuclease activity"/>
    <property type="evidence" value="ECO:0007669"/>
    <property type="project" value="UniProtKB-UniRule"/>
</dbReference>
<comment type="similarity">
    <text evidence="14 15">Belongs to the XPG/RAD2 endonuclease family. FEN1 subfamily.</text>
</comment>
<dbReference type="Pfam" id="PF00752">
    <property type="entry name" value="XPG_N"/>
    <property type="match status" value="1"/>
</dbReference>
<evidence type="ECO:0000256" key="12">
    <source>
        <dbReference type="ARBA" id="ARBA00023204"/>
    </source>
</evidence>